<dbReference type="InterPro" id="IPR029063">
    <property type="entry name" value="SAM-dependent_MTases_sf"/>
</dbReference>
<dbReference type="Proteomes" id="UP000051096">
    <property type="component" value="Unassembled WGS sequence"/>
</dbReference>
<protein>
    <recommendedName>
        <fullName evidence="2">Methyltransferase domain-containing protein</fullName>
    </recommendedName>
</protein>
<reference evidence="3 4" key="1">
    <citation type="journal article" date="2015" name="Microbiome">
        <title>Genomic resolution of linkages in carbon, nitrogen, and sulfur cycling among widespread estuary sediment bacteria.</title>
        <authorList>
            <person name="Baker B.J."/>
            <person name="Lazar C.S."/>
            <person name="Teske A.P."/>
            <person name="Dick G.J."/>
        </authorList>
    </citation>
    <scope>NUCLEOTIDE SEQUENCE [LARGE SCALE GENOMIC DNA]</scope>
    <source>
        <strain evidence="3">SM23_60</strain>
    </source>
</reference>
<dbReference type="AlphaFoldDB" id="A0A0S8GMM7"/>
<evidence type="ECO:0000313" key="3">
    <source>
        <dbReference type="EMBL" id="KPK73116.1"/>
    </source>
</evidence>
<dbReference type="Gene3D" id="3.40.50.150">
    <property type="entry name" value="Vaccinia Virus protein VP39"/>
    <property type="match status" value="1"/>
</dbReference>
<dbReference type="CDD" id="cd02440">
    <property type="entry name" value="AdoMet_MTases"/>
    <property type="match status" value="1"/>
</dbReference>
<sequence length="226" mass="25402">MARSFNQDLVTYYNERAHEYDGVYAGKNPAIDRADLYIADVTKIARLASRFGTGDIIDIGCGTGYWLSYYGKNASHVLLIDESVNMLAECRNRVRELGMNEKCDFTQGNFFIAPLGKRQFDGAVIGFVLSHMGADDVALFFERLETILARNAQILVIDSAWSATRARYRNKRGVQERTLSDGRVFSIYKQYFTLDELSALMFCNGFELTSSYAGEVFLAAVGVRRA</sequence>
<keyword evidence="1" id="KW-0808">Transferase</keyword>
<dbReference type="Pfam" id="PF13649">
    <property type="entry name" value="Methyltransf_25"/>
    <property type="match status" value="1"/>
</dbReference>
<evidence type="ECO:0000259" key="2">
    <source>
        <dbReference type="Pfam" id="PF13649"/>
    </source>
</evidence>
<proteinExistence type="predicted"/>
<accession>A0A0S8GMM7</accession>
<name>A0A0S8GMM7_UNCW3</name>
<gene>
    <name evidence="3" type="ORF">AMJ87_02675</name>
</gene>
<dbReference type="GO" id="GO:0016740">
    <property type="term" value="F:transferase activity"/>
    <property type="evidence" value="ECO:0007669"/>
    <property type="project" value="UniProtKB-KW"/>
</dbReference>
<dbReference type="InterPro" id="IPR041698">
    <property type="entry name" value="Methyltransf_25"/>
</dbReference>
<dbReference type="EMBL" id="LJUO01000015">
    <property type="protein sequence ID" value="KPK73116.1"/>
    <property type="molecule type" value="Genomic_DNA"/>
</dbReference>
<dbReference type="PANTHER" id="PTHR43861">
    <property type="entry name" value="TRANS-ACONITATE 2-METHYLTRANSFERASE-RELATED"/>
    <property type="match status" value="1"/>
</dbReference>
<evidence type="ECO:0000313" key="4">
    <source>
        <dbReference type="Proteomes" id="UP000051096"/>
    </source>
</evidence>
<dbReference type="SUPFAM" id="SSF53335">
    <property type="entry name" value="S-adenosyl-L-methionine-dependent methyltransferases"/>
    <property type="match status" value="1"/>
</dbReference>
<organism evidence="3 4">
    <name type="scientific">candidate division WOR_3 bacterium SM23_60</name>
    <dbReference type="NCBI Taxonomy" id="1703780"/>
    <lineage>
        <taxon>Bacteria</taxon>
        <taxon>Bacteria division WOR-3</taxon>
    </lineage>
</organism>
<feature type="domain" description="Methyltransferase" evidence="2">
    <location>
        <begin position="56"/>
        <end position="149"/>
    </location>
</feature>
<evidence type="ECO:0000256" key="1">
    <source>
        <dbReference type="ARBA" id="ARBA00022679"/>
    </source>
</evidence>
<comment type="caution">
    <text evidence="3">The sequence shown here is derived from an EMBL/GenBank/DDBJ whole genome shotgun (WGS) entry which is preliminary data.</text>
</comment>